<evidence type="ECO:0000313" key="1">
    <source>
        <dbReference type="EMBL" id="MBX03552.1"/>
    </source>
</evidence>
<organism evidence="1">
    <name type="scientific">Rhizophora mucronata</name>
    <name type="common">Asiatic mangrove</name>
    <dbReference type="NCBI Taxonomy" id="61149"/>
    <lineage>
        <taxon>Eukaryota</taxon>
        <taxon>Viridiplantae</taxon>
        <taxon>Streptophyta</taxon>
        <taxon>Embryophyta</taxon>
        <taxon>Tracheophyta</taxon>
        <taxon>Spermatophyta</taxon>
        <taxon>Magnoliopsida</taxon>
        <taxon>eudicotyledons</taxon>
        <taxon>Gunneridae</taxon>
        <taxon>Pentapetalae</taxon>
        <taxon>rosids</taxon>
        <taxon>fabids</taxon>
        <taxon>Malpighiales</taxon>
        <taxon>Rhizophoraceae</taxon>
        <taxon>Rhizophora</taxon>
    </lineage>
</organism>
<protein>
    <submittedName>
        <fullName evidence="1">Putative pentatricopeptide repeat-containing protein At1g12700</fullName>
    </submittedName>
</protein>
<dbReference type="AlphaFoldDB" id="A0A2P2KCW5"/>
<name>A0A2P2KCW5_RHIMU</name>
<sequence length="114" mass="12716">MPTGLTSTFHFLIPLYVLNKNLGTISSLHTEFTNMPPVYESAEYSFLTISIRTCVALVESIFGRKSSTITLQMQLSGKHPSTISHFCKQNICMFWEPLTCSVICAGKTPLLKQP</sequence>
<accession>A0A2P2KCW5</accession>
<proteinExistence type="predicted"/>
<dbReference type="EMBL" id="GGEC01023068">
    <property type="protein sequence ID" value="MBX03552.1"/>
    <property type="molecule type" value="Transcribed_RNA"/>
</dbReference>
<reference evidence="1" key="1">
    <citation type="submission" date="2018-02" db="EMBL/GenBank/DDBJ databases">
        <title>Rhizophora mucronata_Transcriptome.</title>
        <authorList>
            <person name="Meera S.P."/>
            <person name="Sreeshan A."/>
            <person name="Augustine A."/>
        </authorList>
    </citation>
    <scope>NUCLEOTIDE SEQUENCE</scope>
    <source>
        <tissue evidence="1">Leaf</tissue>
    </source>
</reference>